<keyword evidence="3" id="KW-0677">Repeat</keyword>
<feature type="domain" description="C2H2-type" evidence="12">
    <location>
        <begin position="10"/>
        <end position="37"/>
    </location>
</feature>
<feature type="compositionally biased region" description="Polar residues" evidence="11">
    <location>
        <begin position="71"/>
        <end position="80"/>
    </location>
</feature>
<dbReference type="GO" id="GO:0003677">
    <property type="term" value="F:DNA binding"/>
    <property type="evidence" value="ECO:0007669"/>
    <property type="project" value="UniProtKB-KW"/>
</dbReference>
<keyword evidence="2" id="KW-0479">Metal-binding</keyword>
<feature type="region of interest" description="Disordered" evidence="11">
    <location>
        <begin position="55"/>
        <end position="80"/>
    </location>
</feature>
<evidence type="ECO:0000256" key="2">
    <source>
        <dbReference type="ARBA" id="ARBA00022723"/>
    </source>
</evidence>
<dbReference type="Pfam" id="PF00096">
    <property type="entry name" value="zf-C2H2"/>
    <property type="match status" value="2"/>
</dbReference>
<dbReference type="Gene3D" id="3.30.160.60">
    <property type="entry name" value="Classic Zinc Finger"/>
    <property type="match status" value="3"/>
</dbReference>
<dbReference type="InterPro" id="IPR013087">
    <property type="entry name" value="Znf_C2H2_type"/>
</dbReference>
<organism evidence="13 14">
    <name type="scientific">Hemibagrus wyckioides</name>
    <dbReference type="NCBI Taxonomy" id="337641"/>
    <lineage>
        <taxon>Eukaryota</taxon>
        <taxon>Metazoa</taxon>
        <taxon>Chordata</taxon>
        <taxon>Craniata</taxon>
        <taxon>Vertebrata</taxon>
        <taxon>Euteleostomi</taxon>
        <taxon>Actinopterygii</taxon>
        <taxon>Neopterygii</taxon>
        <taxon>Teleostei</taxon>
        <taxon>Ostariophysi</taxon>
        <taxon>Siluriformes</taxon>
        <taxon>Bagridae</taxon>
        <taxon>Hemibagrus</taxon>
    </lineage>
</organism>
<evidence type="ECO:0000256" key="11">
    <source>
        <dbReference type="SAM" id="MobiDB-lite"/>
    </source>
</evidence>
<keyword evidence="9" id="KW-0539">Nucleus</keyword>
<dbReference type="PROSITE" id="PS50157">
    <property type="entry name" value="ZINC_FINGER_C2H2_2"/>
    <property type="match status" value="2"/>
</dbReference>
<feature type="domain" description="C2H2-type" evidence="12">
    <location>
        <begin position="38"/>
        <end position="65"/>
    </location>
</feature>
<dbReference type="PANTHER" id="PTHR16515:SF49">
    <property type="entry name" value="GASTRULA ZINC FINGER PROTEIN XLCGF49.1-LIKE-RELATED"/>
    <property type="match status" value="1"/>
</dbReference>
<keyword evidence="7" id="KW-0238">DNA-binding</keyword>
<evidence type="ECO:0000256" key="3">
    <source>
        <dbReference type="ARBA" id="ARBA00022737"/>
    </source>
</evidence>
<sequence>MLVHTGLRPFSCTDCGKSFAERSSLNKHRRVHSGERPFKCQMCFKSFVMSSSLRKHERTHIPERPVRQEQAPESEQDFPQNTRQQFSCVHCDMITFGTWEEVQAHTSLHAISPPSDSTNVRIGPFICETCQAEFPQLSELQAHEKAFSLARRT</sequence>
<evidence type="ECO:0000256" key="8">
    <source>
        <dbReference type="ARBA" id="ARBA00023163"/>
    </source>
</evidence>
<protein>
    <recommendedName>
        <fullName evidence="12">C2H2-type domain-containing protein</fullName>
    </recommendedName>
</protein>
<dbReference type="FunFam" id="3.30.160.60:FF:001676">
    <property type="entry name" value="Zinc finger protein 668"/>
    <property type="match status" value="1"/>
</dbReference>
<evidence type="ECO:0000259" key="12">
    <source>
        <dbReference type="PROSITE" id="PS50157"/>
    </source>
</evidence>
<dbReference type="InterPro" id="IPR050331">
    <property type="entry name" value="Zinc_finger"/>
</dbReference>
<dbReference type="GO" id="GO:0010468">
    <property type="term" value="P:regulation of gene expression"/>
    <property type="evidence" value="ECO:0007669"/>
    <property type="project" value="TreeGrafter"/>
</dbReference>
<keyword evidence="5" id="KW-0862">Zinc</keyword>
<keyword evidence="14" id="KW-1185">Reference proteome</keyword>
<evidence type="ECO:0000256" key="4">
    <source>
        <dbReference type="ARBA" id="ARBA00022771"/>
    </source>
</evidence>
<dbReference type="Proteomes" id="UP000824219">
    <property type="component" value="Linkage Group LG13"/>
</dbReference>
<accession>A0A9D3NMX6</accession>
<proteinExistence type="predicted"/>
<dbReference type="SUPFAM" id="SSF57667">
    <property type="entry name" value="beta-beta-alpha zinc fingers"/>
    <property type="match status" value="1"/>
</dbReference>
<gene>
    <name evidence="13" type="ORF">KOW79_011406</name>
</gene>
<dbReference type="EMBL" id="JAHKSW010000013">
    <property type="protein sequence ID" value="KAG7325090.1"/>
    <property type="molecule type" value="Genomic_DNA"/>
</dbReference>
<comment type="caution">
    <text evidence="13">The sequence shown here is derived from an EMBL/GenBank/DDBJ whole genome shotgun (WGS) entry which is preliminary data.</text>
</comment>
<keyword evidence="4 10" id="KW-0863">Zinc-finger</keyword>
<evidence type="ECO:0000256" key="9">
    <source>
        <dbReference type="ARBA" id="ARBA00023242"/>
    </source>
</evidence>
<keyword evidence="6" id="KW-0805">Transcription regulation</keyword>
<name>A0A9D3NMX6_9TELE</name>
<dbReference type="GO" id="GO:0008270">
    <property type="term" value="F:zinc ion binding"/>
    <property type="evidence" value="ECO:0007669"/>
    <property type="project" value="UniProtKB-KW"/>
</dbReference>
<reference evidence="13 14" key="1">
    <citation type="submission" date="2021-06" db="EMBL/GenBank/DDBJ databases">
        <title>Chromosome-level genome assembly of the red-tail catfish (Hemibagrus wyckioides).</title>
        <authorList>
            <person name="Shao F."/>
        </authorList>
    </citation>
    <scope>NUCLEOTIDE SEQUENCE [LARGE SCALE GENOMIC DNA]</scope>
    <source>
        <strain evidence="13">EC202008001</strain>
        <tissue evidence="13">Blood</tissue>
    </source>
</reference>
<dbReference type="GO" id="GO:0005634">
    <property type="term" value="C:nucleus"/>
    <property type="evidence" value="ECO:0007669"/>
    <property type="project" value="UniProtKB-SubCell"/>
</dbReference>
<dbReference type="AlphaFoldDB" id="A0A9D3NMX6"/>
<dbReference type="FunFam" id="3.30.160.60:FF:002716">
    <property type="entry name" value="Zinc finger protein 212"/>
    <property type="match status" value="1"/>
</dbReference>
<evidence type="ECO:0000256" key="5">
    <source>
        <dbReference type="ARBA" id="ARBA00022833"/>
    </source>
</evidence>
<dbReference type="PANTHER" id="PTHR16515">
    <property type="entry name" value="PR DOMAIN ZINC FINGER PROTEIN"/>
    <property type="match status" value="1"/>
</dbReference>
<dbReference type="SMART" id="SM00355">
    <property type="entry name" value="ZnF_C2H2"/>
    <property type="match status" value="4"/>
</dbReference>
<evidence type="ECO:0000256" key="10">
    <source>
        <dbReference type="PROSITE-ProRule" id="PRU00042"/>
    </source>
</evidence>
<evidence type="ECO:0000313" key="14">
    <source>
        <dbReference type="Proteomes" id="UP000824219"/>
    </source>
</evidence>
<evidence type="ECO:0000256" key="7">
    <source>
        <dbReference type="ARBA" id="ARBA00023125"/>
    </source>
</evidence>
<evidence type="ECO:0000256" key="1">
    <source>
        <dbReference type="ARBA" id="ARBA00004123"/>
    </source>
</evidence>
<dbReference type="OrthoDB" id="1095242at2759"/>
<keyword evidence="8" id="KW-0804">Transcription</keyword>
<comment type="subcellular location">
    <subcellularLocation>
        <location evidence="1">Nucleus</location>
    </subcellularLocation>
</comment>
<evidence type="ECO:0000313" key="13">
    <source>
        <dbReference type="EMBL" id="KAG7325090.1"/>
    </source>
</evidence>
<evidence type="ECO:0000256" key="6">
    <source>
        <dbReference type="ARBA" id="ARBA00023015"/>
    </source>
</evidence>
<dbReference type="InterPro" id="IPR036236">
    <property type="entry name" value="Znf_C2H2_sf"/>
</dbReference>
<dbReference type="PROSITE" id="PS00028">
    <property type="entry name" value="ZINC_FINGER_C2H2_1"/>
    <property type="match status" value="2"/>
</dbReference>